<dbReference type="FunFam" id="3.40.50.300:FF:001368">
    <property type="entry name" value="Midasin"/>
    <property type="match status" value="1"/>
</dbReference>
<sequence length="4997" mass="559139">MATIDVTRQRVSLLGDAAALQFLPRELTDVIRDDQSTQLLDAVANASLIPAVTDRIFAHFESVFADVCARWVLSHPRLDVRVLASFARILPFSPSLSVFLISHLQGPSQGQRPEPTSGQAQSQGQGTESAGRRVSRLGPLDLAAFSDQDLPVVLLALWRLNTFDKRTFSPLSRPSQLQSLFQHQLPTVRYLSIRVFCQFHDASDQKVEALVSRYIPKDTSLVADLDGRAADYAFLTLYEDARHQEVLRLRDSLQQAPSSNSVPPSVPVQHLTPLVVKYGNTVLPRPLGPVNTPSTLALTPTTVENLENLARILQQPGPILLHGLSGAGKTSLVHEVARELGKQKELVTLHLNEQTDAKMLLGLYTTDTKPGSFTWRPGVLTTAVREGRWVLIEDLDRAPTEVMSTLLPLIERSELLIPGRGERIQAAAGFRLFATVRTLLGINDRENLPNMIGLRLWHLMHVKALPREDLVEVINGRYPLLHKYTSGILAVFDQLVACTSGSTRLALGRTALDRPIGTRDLLKWCSRLDGILRAAGCKTGEEPITDTTRDRMFLEAVDCFASHLHEPSSRSILITAIAKEMHLSSERVQHYLTSYVPELEDTESRLTIGRASFIKQKRSSRAAKSRRPFATTVHAKRLLEQIAIAVKQREPVLLVGETGIGKTTVVQQLADSLGHQLVAVNLSQQSEASDLLGGFKPVSPQSLAMPLKEEFEELLEKTGVSMEKNKEYLDRINKRFAKGRWKEISKEWRKAPKMFEAILAKLEAGAKARSVTENGDGQPAKRRKTESSKLQRLLDLKPRWEQFSQSLDQFDRQLASGSAGFAFAFVEGKIVKAARNGDWVLLDEINLASPDTLESISGLFQPNPSLLLSETGEIERIQAHPNFRVFGAMNPATDVGKRDLPLGLRSRFTEIYVSSPDRDKKDLLTIIKTYLKGNNSNIDRLADDVADLYLEIKRRAEAKTLVDQANEVPHFSLRTLTRVLTYANDVAPFYGLERALYEGFCMCFTTLLSEESERAVMPLIHQHLLKRPGILTQPPKKPADGKRYVIFRNRNKDHQYWLLQGNEEPKEREDYIITPYVERNLLNLVRATSTRRYPILIQGPTSAGKTSMIEYLANYTGNKFVRINNHEHTDLQEYLGTYVSDSEGKLKFQEGLLVQAMREGSWIVLDELNLAPTDVLEALNRLLDDNRELLIPETQEIVRPHENFCLFATQNPPGLYGGRKVLSRAFRNRFLELHFDDIPESELETILQKRSRNTSPPDCRRIVAVYKQLTRLRQESRVFEQKNSFATLRDLFRWALREADTRQEIAEHGFMLLAERVRKPEEREEVKKVIEEVFKVKIDVDRLYDFETAREFSNVKARNSQGVIWTRAMRRLYVLVKRAIKNNEPVLLVGETGCGKTTVCQLLAEFEKKPLHIVNAHQNTETGDLIGSQRPVRNRGAILDALHRDLQEAAAMLGKENDSLESLQEWYRTLGPEDLAKLPESLKARIQASTTRSRALFEWCDGSLVHAMKEGSYFLLDEISLADDSVLERLNSVLEPHRSLLLAEKGITDSFVQAAEGFQFFATMNPGGDFGKKELSPALRNRFTEIWVPSFTDVEDVHDIVVSKLDSRFKQQRPSKKGAKPVSRIIVEFASWFGKTFRPSSTTAFSVRDILAWVEFMNNCRFSSVELALLHGASMVFIDTIGANPSALVAVDPREMATHRQMCLDQLSSLCGGVDFAKLYFQEPQVTINEKLLTIGDFSIDRSMAGGVIDPGHEFTVPTTKMNAMRVIRALQGTKPILLEGNPGVGKTTLITALARACGRPLTRINLSDQTDLMDLFGTDVPVEGAEAGNFKWQNAPFLEAMQKGEWVLLDEMNLASQTVLEGLNACLDHRGEVYIAELDQVFKRHPDFRLFAAQNPHHQGGGRKGLPSSFVNRFIVVYADVFSKQDLLQVMARKFDQIGTETQHQLIEFMSRLDDEVVTRRSFGALGAPWEFNLRDTLRWGDLLTSQDALLSGRKPDDYLDIIIRQRFRSEKDRQQVNRLFAEVFGREPEDHGLYHDINPYYGQVGLASLKRNPLSQPTPFPSINPVPRLKEIESLMIAVQQDLPCILVGPSGSGKSALLAYVAALAGKSLVIFPLNADVDAMDLIGGFEQADPHRDLQVSLSKLEQALRDEILGTLPNPVSDAAVDLMASLHSLTGEAHEYELLLPLVETLRVSPSISAALANHLAEAGEALRKPLTLENPRFEWLDGVIVRAVETGAWLVLDNANLCSASVLDRLNSLLERPNGILSINEHSGPGGEPRIIKPHPEFRIFLTVDPRYGELSRAMRNRSIEIYLEPLPTASISVAGRTSSVPVEGSLQRFHAAAKILEQQGSEDRQLVSLAFDVLSLNDTNRLNAYAQAARDGFSHSAPSLLRSPAALEYLGQLTAYIHSEDAASLRQAIANLYAASPERMLMPLHPLINSPIIQLLEHGREGAAFWLASCYEFFLDILRSETAMEAQLARVNVSKPSSLNRLQRSWVADKVASLSKDSTVNAVRFLTSALRAVRAFVCETSEPGGSWKLRSAVLRRLLLFWKRTFRALIASSFEEARFQAHLTQGLKLLAQCISALQGQDSDQKLLTMLVGFLERDFVVGFKLSTGLSMEVLWHQLRPDPIPDLQTLEQVAELERLADRFDALRWLVDVNISTLRTVQDSMARVYAFVRTGKGTAGELVKDLQSEITALEQKIGEHSSPHQPFFASSFEGLRQALVLHQVSQEATLQQGSSDVDVLSNLPTVTLMRLQCLKRTPLQAVDYILAQDTNDVHPWEGTLSKSLLLRYDAASSASLHELRSLEVEMPIMGRVLAGASEALSTDPLIKAEKLLLKLLDQVLCAHGELFKGQAAAIYHHILNNKHDDSPLSHSTLESWLTQSSSLQLPQEVPQHLSVIFEKHFAKAFLALAASARGFQPRSASTSVAWVRFALGCVELFVPDKIFDPHHRAQTEAEEHQELYDSLQQQIASLEAFEFSFTGQRTTSLRAKILAEEAQGLGEPPTVQQIYRPDGSELRGLQSEFNNVLSALINNDVAATHLRSFVAETAGDAAEELALVEQNVVLLIGRLSTRFGAYQDMTMPLVSFLRCLRFGLSLGRGLGTKPQQSEEGDYGALVGVTPFLGGNVWKAQTAGETMPVRTLEFLALVQTIAAVEGRDKLPVSLRRMLHESLAAFHEEWSKKLEADRKAEQAKTSLYRFKGSFEDQEEFDQEEFDQLFPDYTPDEDGVTRPKKKPRHGSRELSVLLAEAHEKIFLQLQEPQQSMRELVAKVARRFIREKRDLAIAEPELDRVLLPAAFLVFDEQVKAFNSEANQPGESSTYNFYTDPNLAEVRKVLSLVSAIKMRFLELQGIDEIGHHQTLADVVQACDKILLDMAIDDPLARVITAIERLYAHVYEWHEGGWATREHKAIPLYEKLRDIICHWRRLELSSWSRLLDDEIKKHYEDAKSWWFIAYGAVILKPCAILQQGLDLKEHTVELLGILESYFTGATVGQFAARLCLLQQLKNQLDLLVVDEPALTVVRDAVANFIVYYGRYQNKVRGFISAGREPLDRSMKDVLLMSKWRDKNIEALRDSARKSHAKLFKIVRKFRAVLEQPIKCITDQGLPEEDYSSVSTEGSGVKMTMAAIPGDQKAISVCQQTLPGIQSHPHWTRISNLPVVLKAIAKYGTVPAVAINAAETLDTYVSDLVSSIASLRKETPSELTDENKELVRHLKTRKVTLYSDTLKTLRAMGFSRNLGTNVLAKQGSTAVVLVDSGLVSQPGCAALDATEYYYHKMLDLAPRFRHASLEHSDDLNREVVNRSIGYLEGVLHVMFRQRQFLARASQAERNLHAVVDFVKELSTAGAGLFKAEKRPTNHAQVVRWLVQILRLGIYLVDVHSKHGGIDNSDVRKRLDGWAETFAKLDAAQDNLPRLPDGFGSVPGDELRKDVEKELEVLRNGLDNIARNRPDLAFVMQQIQLWTSIQTTEVIDGIHESESIDNFAAAALTLSSKVLVALQNFRKAAKSLPTTTEDAGWLIQYSDSLQQSIDALRMTRITQEVESLFGRLRALTTDQDTATALLRLVYPILSQYLSVCSHNLSRFVDLHRTTCRLGYQLAASFVQIASQGFCTPQEKSNEESGETGQVESGTGLGEGEGAEDISKDIKPDEDLSELAQDPNNNLQGDIEHNEDAVDMGEDELEGELGSVSGEDEDEKDGKDKDGEEEEEMDEQAGDVDDLDPTTVDEKMWDGTDEDEAEKDQIGDKEKGKKDDDQSAAVEKDKKDQQKGDEQQDDEGNAPPDEAGDEDAEAEPGQEMEGMREEPIHQDPTAQETDTLQLPEDMDIEIDDEGDSDEDDLDDLSDIEKAEDQEEPKVSEEVPRGDEEEGEEDKREEEHQKDENIAEEEAEEEEEIDAAGDREEEMEVDEKEQEQGKEEDGENEENERNDEKKQPLPDDGTSIDQENAAPSEVKNGGGQAQEEDADMQDEDSENKTGQREQGALGKQAAEEDKAPGGQGVLSQLDQDQGQADKPEDDRRSQDAQPFKKLGDALERWYRNQRDIQAASEDQDQKKSENSSEDLAKAEFQHLQDENAEADTQALGTATNEEAKPMDDVMAIDNEMEQTGDQIMPEDDEEEEQGDVEMEDVDSAGQQDAAKNDREDGRSGVATRKGAYETDDKDDLPQTKATSEEDLEDEQIKEASSQLLATHISDEQLKRPLRDYGEALEMWSTFQTKTQALSQSLSSQLRLILTPTQSTKLSGAFRTGKRLNIKKIIPYIASSYKRDKIWMRRAIPSKRAYQILLCVDDSSSMSDDNRSTAGNLALESLVMVARALTVLEAGQIGVMGFGTDVFVAHALTDPPFTSQDAGARVLQQFTFRQDSTDMVLLLRRTIDHFREARLIQASSSRGGEDLWQLALILSDGLVQSRDHARLRPLLREAMEQRVMVVFIVMDDARSRKGHSVLELKEARFGPDGVPVIHRYLDSFPFPYYLIVHHLEDLPGALAALLRTWFAEVNS</sequence>
<evidence type="ECO:0000256" key="3">
    <source>
        <dbReference type="ARBA" id="ARBA00007188"/>
    </source>
</evidence>
<accession>G0SHE6</accession>
<dbReference type="CDD" id="cd00009">
    <property type="entry name" value="AAA"/>
    <property type="match status" value="3"/>
</dbReference>
<evidence type="ECO:0000256" key="8">
    <source>
        <dbReference type="ARBA" id="ARBA00023186"/>
    </source>
</evidence>
<dbReference type="GO" id="GO:0005654">
    <property type="term" value="C:nucleoplasm"/>
    <property type="evidence" value="ECO:0007669"/>
    <property type="project" value="UniProtKB-SubCell"/>
</dbReference>
<dbReference type="Proteomes" id="UP000008066">
    <property type="component" value="Unassembled WGS sequence"/>
</dbReference>
<dbReference type="PANTHER" id="PTHR48103:SF2">
    <property type="entry name" value="MIDASIN"/>
    <property type="match status" value="1"/>
</dbReference>
<evidence type="ECO:0000256" key="12">
    <source>
        <dbReference type="SAM" id="MobiDB-lite"/>
    </source>
</evidence>
<dbReference type="FunFam" id="3.40.50.300:FF:000582">
    <property type="entry name" value="Midasin"/>
    <property type="match status" value="1"/>
</dbReference>
<evidence type="ECO:0000313" key="14">
    <source>
        <dbReference type="EMBL" id="EGS17635.1"/>
    </source>
</evidence>
<evidence type="ECO:0000256" key="4">
    <source>
        <dbReference type="ARBA" id="ARBA00017143"/>
    </source>
</evidence>
<dbReference type="PDBsum" id="6QT8"/>
<keyword evidence="11" id="KW-0175">Coiled coil</keyword>
<evidence type="ECO:0007829" key="17">
    <source>
        <dbReference type="PDB" id="6QTA"/>
    </source>
</evidence>
<evidence type="ECO:0000256" key="1">
    <source>
        <dbReference type="ARBA" id="ARBA00004604"/>
    </source>
</evidence>
<dbReference type="Pfam" id="PF17865">
    <property type="entry name" value="AAA_lid_5"/>
    <property type="match status" value="1"/>
</dbReference>
<dbReference type="InterPro" id="IPR003593">
    <property type="entry name" value="AAA+_ATPase"/>
</dbReference>
<feature type="compositionally biased region" description="Acidic residues" evidence="12">
    <location>
        <begin position="4385"/>
        <end position="4412"/>
    </location>
</feature>
<protein>
    <recommendedName>
        <fullName evidence="4 10">Midasin</fullName>
    </recommendedName>
</protein>
<feature type="compositionally biased region" description="Basic and acidic residues" evidence="12">
    <location>
        <begin position="4346"/>
        <end position="4365"/>
    </location>
</feature>
<dbReference type="Pfam" id="PF07728">
    <property type="entry name" value="AAA_5"/>
    <property type="match status" value="9"/>
</dbReference>
<dbReference type="SUPFAM" id="SSF53300">
    <property type="entry name" value="vWA-like"/>
    <property type="match status" value="1"/>
</dbReference>
<evidence type="ECO:0000256" key="5">
    <source>
        <dbReference type="ARBA" id="ARBA00022553"/>
    </source>
</evidence>
<feature type="region of interest" description="Disordered" evidence="12">
    <location>
        <begin position="107"/>
        <end position="133"/>
    </location>
</feature>
<dbReference type="PDBsum" id="6QTB"/>
<dbReference type="GeneID" id="18261013"/>
<feature type="compositionally biased region" description="Basic and acidic residues" evidence="12">
    <location>
        <begin position="4510"/>
        <end position="4521"/>
    </location>
</feature>
<dbReference type="STRING" id="759272.G0SHE6"/>
<feature type="region of interest" description="Disordered" evidence="12">
    <location>
        <begin position="4117"/>
        <end position="4148"/>
    </location>
</feature>
<dbReference type="PDBsum" id="6QTA"/>
<dbReference type="RefSeq" id="XP_006697253.1">
    <property type="nucleotide sequence ID" value="XM_006697190.1"/>
</dbReference>
<dbReference type="InterPro" id="IPR011704">
    <property type="entry name" value="ATPase_dyneun-rel_AAA"/>
</dbReference>
<dbReference type="GO" id="GO:0005730">
    <property type="term" value="C:nucleolus"/>
    <property type="evidence" value="ECO:0007669"/>
    <property type="project" value="UniProtKB-SubCell"/>
</dbReference>
<evidence type="ECO:0000256" key="9">
    <source>
        <dbReference type="ARBA" id="ARBA00023242"/>
    </source>
</evidence>
<evidence type="ECO:0000256" key="6">
    <source>
        <dbReference type="ARBA" id="ARBA00022741"/>
    </source>
</evidence>
<dbReference type="GO" id="GO:0005524">
    <property type="term" value="F:ATP binding"/>
    <property type="evidence" value="ECO:0007669"/>
    <property type="project" value="UniProtKB-KW"/>
</dbReference>
<feature type="compositionally biased region" description="Acidic residues" evidence="12">
    <location>
        <begin position="4601"/>
        <end position="4629"/>
    </location>
</feature>
<dbReference type="InterPro" id="IPR048617">
    <property type="entry name" value="MDN1_AAA_lid_4"/>
</dbReference>
<keyword evidence="9 10" id="KW-0539">Nucleus</keyword>
<keyword evidence="7 10" id="KW-0067">ATP-binding</keyword>
<dbReference type="FunFam" id="3.40.50.300:FF:000142">
    <property type="entry name" value="Midasin"/>
    <property type="match status" value="1"/>
</dbReference>
<dbReference type="PDB" id="6QTB">
    <property type="method" value="X-ray"/>
    <property type="resolution" value="1.89 A"/>
    <property type="chains" value="A/D=4690-4733, A/D=4774-4997"/>
</dbReference>
<comment type="subcellular location">
    <subcellularLocation>
        <location evidence="1">Nucleus</location>
        <location evidence="1">Nucleolus</location>
    </subcellularLocation>
    <subcellularLocation>
        <location evidence="2">Nucleus</location>
        <location evidence="2">Nucleoplasm</location>
    </subcellularLocation>
</comment>
<evidence type="ECO:0000259" key="13">
    <source>
        <dbReference type="PROSITE" id="PS50234"/>
    </source>
</evidence>
<dbReference type="PROSITE" id="PS50234">
    <property type="entry name" value="VWFA"/>
    <property type="match status" value="1"/>
</dbReference>
<evidence type="ECO:0000256" key="10">
    <source>
        <dbReference type="PIRNR" id="PIRNR010340"/>
    </source>
</evidence>
<feature type="binding site" evidence="17 18">
    <location>
        <position position="4789"/>
    </location>
    <ligand>
        <name>Mg(2+)</name>
        <dbReference type="ChEBI" id="CHEBI:18420"/>
    </ligand>
</feature>
<gene>
    <name evidence="14" type="ORF">CTHT_0069750</name>
</gene>
<dbReference type="GO" id="GO:0030687">
    <property type="term" value="C:preribosome, large subunit precursor"/>
    <property type="evidence" value="ECO:0007669"/>
    <property type="project" value="TreeGrafter"/>
</dbReference>
<dbReference type="HOGENOM" id="CLU_000050_0_2_1"/>
<keyword evidence="8 10" id="KW-0143">Chaperone</keyword>
<comment type="similarity">
    <text evidence="3 10">Belongs to the midasin family.</text>
</comment>
<dbReference type="InterPro" id="IPR041190">
    <property type="entry name" value="Midasin_AAA_lid_5"/>
</dbReference>
<name>G0SHE6_CHATD</name>
<dbReference type="GO" id="GO:0016887">
    <property type="term" value="F:ATP hydrolysis activity"/>
    <property type="evidence" value="ECO:0007669"/>
    <property type="project" value="InterPro"/>
</dbReference>
<dbReference type="Gene3D" id="3.40.50.300">
    <property type="entry name" value="P-loop containing nucleotide triphosphate hydrolases"/>
    <property type="match status" value="6"/>
</dbReference>
<feature type="binding site" evidence="17 18">
    <location>
        <position position="4791"/>
    </location>
    <ligand>
        <name>Mg(2+)</name>
        <dbReference type="ChEBI" id="CHEBI:18420"/>
    </ligand>
</feature>
<feature type="compositionally biased region" description="Basic and acidic residues" evidence="12">
    <location>
        <begin position="4528"/>
        <end position="4541"/>
    </location>
</feature>
<dbReference type="SUPFAM" id="SSF52540">
    <property type="entry name" value="P-loop containing nucleoside triphosphate hydrolases"/>
    <property type="match status" value="6"/>
</dbReference>
<dbReference type="PDB" id="6QTA">
    <property type="method" value="X-ray"/>
    <property type="resolution" value="1.89 A"/>
    <property type="chains" value="A=4690-4733, A=4774-4997"/>
</dbReference>
<dbReference type="PDB" id="6QT8">
    <property type="method" value="X-ray"/>
    <property type="resolution" value="2.33 A"/>
    <property type="chains" value="A=4671-4997"/>
</dbReference>
<feature type="compositionally biased region" description="Basic and acidic residues" evidence="12">
    <location>
        <begin position="4372"/>
        <end position="4384"/>
    </location>
</feature>
<dbReference type="SMART" id="SM00327">
    <property type="entry name" value="VWA"/>
    <property type="match status" value="1"/>
</dbReference>
<feature type="compositionally biased region" description="Low complexity" evidence="12">
    <location>
        <begin position="116"/>
        <end position="129"/>
    </location>
</feature>
<feature type="compositionally biased region" description="Basic and acidic residues" evidence="12">
    <location>
        <begin position="4550"/>
        <end position="4572"/>
    </location>
</feature>
<feature type="domain" description="VWFA" evidence="13">
    <location>
        <begin position="4781"/>
        <end position="4987"/>
    </location>
</feature>
<proteinExistence type="evidence at protein level"/>
<feature type="compositionally biased region" description="Acidic residues" evidence="12">
    <location>
        <begin position="4461"/>
        <end position="4472"/>
    </location>
</feature>
<dbReference type="SMART" id="SM00382">
    <property type="entry name" value="AAA"/>
    <property type="match status" value="6"/>
</dbReference>
<dbReference type="GO" id="GO:0000027">
    <property type="term" value="P:ribosomal large subunit assembly"/>
    <property type="evidence" value="ECO:0007669"/>
    <property type="project" value="InterPro"/>
</dbReference>
<dbReference type="Pfam" id="PF17867">
    <property type="entry name" value="AAA_lid_7"/>
    <property type="match status" value="3"/>
</dbReference>
<keyword evidence="17 18" id="KW-0479">Metal-binding</keyword>
<dbReference type="PANTHER" id="PTHR48103">
    <property type="entry name" value="MIDASIN-RELATED"/>
    <property type="match status" value="1"/>
</dbReference>
<feature type="compositionally biased region" description="Basic and acidic residues" evidence="12">
    <location>
        <begin position="4243"/>
        <end position="4274"/>
    </location>
</feature>
<dbReference type="InterPro" id="IPR040848">
    <property type="entry name" value="AAA_lid_7"/>
</dbReference>
<keyword evidence="5" id="KW-0597">Phosphoprotein</keyword>
<feature type="coiled-coil region" evidence="11">
    <location>
        <begin position="2955"/>
        <end position="2982"/>
    </location>
</feature>
<feature type="binding site" evidence="17 18">
    <location>
        <position position="4863"/>
    </location>
    <ligand>
        <name>Mg(2+)</name>
        <dbReference type="ChEBI" id="CHEBI:18420"/>
    </ligand>
</feature>
<dbReference type="FunFam" id="3.40.50.300:FF:000712">
    <property type="entry name" value="Midasin"/>
    <property type="match status" value="1"/>
</dbReference>
<feature type="compositionally biased region" description="Acidic residues" evidence="12">
    <location>
        <begin position="4324"/>
        <end position="4345"/>
    </location>
</feature>
<feature type="compositionally biased region" description="Acidic residues" evidence="12">
    <location>
        <begin position="4275"/>
        <end position="4298"/>
    </location>
</feature>
<keyword evidence="15" id="KW-1185">Reference proteome</keyword>
<dbReference type="GO" id="GO:0000055">
    <property type="term" value="P:ribosomal large subunit export from nucleus"/>
    <property type="evidence" value="ECO:0007669"/>
    <property type="project" value="TreeGrafter"/>
</dbReference>
<dbReference type="KEGG" id="cthr:CTHT_0069750"/>
<evidence type="ECO:0000256" key="11">
    <source>
        <dbReference type="SAM" id="Coils"/>
    </source>
</evidence>
<dbReference type="OMA" id="ILEQWHR"/>
<feature type="region of interest" description="Disordered" evidence="12">
    <location>
        <begin position="4183"/>
        <end position="4678"/>
    </location>
</feature>
<dbReference type="EMBL" id="GL988047">
    <property type="protein sequence ID" value="EGS17635.1"/>
    <property type="molecule type" value="Genomic_DNA"/>
</dbReference>
<reference evidence="16 17" key="2">
    <citation type="journal article" date="2019" name="Nat. Commun.">
        <title>Crystal structures of Rea1-MIDAS bound to its ribosome assembly factor ligands resembling integrin-ligand-type complexes.</title>
        <authorList>
            <person name="Ahmed Y.L."/>
            <person name="Thoms M."/>
            <person name="Mitterer V."/>
            <person name="Sinning I."/>
            <person name="Hurt E."/>
        </authorList>
    </citation>
    <scope>X-RAY CRYSTALLOGRAPHY (1.89 ANGSTROMS) OF 4690-4733 AND 4774-4997 IN COMPLEX WITH MG(2+)</scope>
</reference>
<dbReference type="Pfam" id="PF21108">
    <property type="entry name" value="MDN1_4th"/>
    <property type="match status" value="1"/>
</dbReference>
<dbReference type="InterPro" id="IPR036465">
    <property type="entry name" value="vWFA_dom_sf"/>
</dbReference>
<dbReference type="InterPro" id="IPR012099">
    <property type="entry name" value="Midasin"/>
</dbReference>
<feature type="compositionally biased region" description="Polar residues" evidence="12">
    <location>
        <begin position="4500"/>
        <end position="4509"/>
    </location>
</feature>
<feature type="compositionally biased region" description="Acidic residues" evidence="12">
    <location>
        <begin position="4419"/>
        <end position="4428"/>
    </location>
</feature>
<evidence type="ECO:0000256" key="7">
    <source>
        <dbReference type="ARBA" id="ARBA00022840"/>
    </source>
</evidence>
<evidence type="ECO:0000256" key="2">
    <source>
        <dbReference type="ARBA" id="ARBA00004642"/>
    </source>
</evidence>
<feature type="compositionally biased region" description="Acidic residues" evidence="12">
    <location>
        <begin position="4207"/>
        <end position="4224"/>
    </location>
</feature>
<dbReference type="GO" id="GO:0046872">
    <property type="term" value="F:metal ion binding"/>
    <property type="evidence" value="ECO:0007669"/>
    <property type="project" value="UniProtKB-KW"/>
</dbReference>
<keyword evidence="6 10" id="KW-0547">Nucleotide-binding</keyword>
<evidence type="ECO:0000313" key="15">
    <source>
        <dbReference type="Proteomes" id="UP000008066"/>
    </source>
</evidence>
<keyword evidence="16 17" id="KW-0002">3D-structure</keyword>
<evidence type="ECO:0007829" key="16">
    <source>
        <dbReference type="PDB" id="6QT8"/>
    </source>
</evidence>
<dbReference type="InterPro" id="IPR002035">
    <property type="entry name" value="VWF_A"/>
</dbReference>
<reference evidence="14 15" key="1">
    <citation type="journal article" date="2011" name="Cell">
        <title>Insight into structure and assembly of the nuclear pore complex by utilizing the genome of a eukaryotic thermophile.</title>
        <authorList>
            <person name="Amlacher S."/>
            <person name="Sarges P."/>
            <person name="Flemming D."/>
            <person name="van Noort V."/>
            <person name="Kunze R."/>
            <person name="Devos D.P."/>
            <person name="Arumugam M."/>
            <person name="Bork P."/>
            <person name="Hurt E."/>
        </authorList>
    </citation>
    <scope>NUCLEOTIDE SEQUENCE [LARGE SCALE GENOMIC DNA]</scope>
    <source>
        <strain evidence="15">DSM 1495 / CBS 144.50 / IMI 039719</strain>
    </source>
</reference>
<dbReference type="eggNOG" id="KOG1808">
    <property type="taxonomic scope" value="Eukaryota"/>
</dbReference>
<dbReference type="Gene3D" id="3.40.50.410">
    <property type="entry name" value="von Willebrand factor, type A domain"/>
    <property type="match status" value="1"/>
</dbReference>
<dbReference type="SMR" id="G0SHE6"/>
<comment type="function">
    <text evidence="10">Nuclear chaperone required for maturation and nuclear export of pre-60S ribosome subunits.</text>
</comment>
<organism evidence="15">
    <name type="scientific">Chaetomium thermophilum (strain DSM 1495 / CBS 144.50 / IMI 039719)</name>
    <name type="common">Thermochaetoides thermophila</name>
    <dbReference type="NCBI Taxonomy" id="759272"/>
    <lineage>
        <taxon>Eukaryota</taxon>
        <taxon>Fungi</taxon>
        <taxon>Dikarya</taxon>
        <taxon>Ascomycota</taxon>
        <taxon>Pezizomycotina</taxon>
        <taxon>Sordariomycetes</taxon>
        <taxon>Sordariomycetidae</taxon>
        <taxon>Sordariales</taxon>
        <taxon>Chaetomiaceae</taxon>
        <taxon>Thermochaetoides</taxon>
    </lineage>
</organism>
<dbReference type="OrthoDB" id="5186at2759"/>
<dbReference type="PIRSF" id="PIRSF010340">
    <property type="entry name" value="Midasin"/>
    <property type="match status" value="1"/>
</dbReference>
<feature type="region of interest" description="Disordered" evidence="12">
    <location>
        <begin position="769"/>
        <end position="788"/>
    </location>
</feature>
<dbReference type="InterPro" id="IPR027417">
    <property type="entry name" value="P-loop_NTPase"/>
</dbReference>
<evidence type="ECO:0007829" key="18">
    <source>
        <dbReference type="PDB" id="6QTB"/>
    </source>
</evidence>